<reference evidence="2" key="1">
    <citation type="submission" date="2020-05" db="EMBL/GenBank/DDBJ databases">
        <title>High-Quality Genomes of Partial-Nitritation/Anammox System by Hierarchical Clustering Based Hybrid Assembly.</title>
        <authorList>
            <person name="Liu L."/>
            <person name="Wang Y."/>
            <person name="Che Y."/>
            <person name="Chen Y."/>
            <person name="Xia Y."/>
            <person name="Luo R."/>
            <person name="Cheng S.H."/>
            <person name="Zheng C."/>
            <person name="Zhang T."/>
        </authorList>
    </citation>
    <scope>NUCLEOTIDE SEQUENCE</scope>
    <source>
        <strain evidence="2">H1_PAT1</strain>
    </source>
</reference>
<dbReference type="AlphaFoldDB" id="A0A928TQB1"/>
<gene>
    <name evidence="2" type="ORF">HS096_02755</name>
</gene>
<feature type="region of interest" description="Disordered" evidence="1">
    <location>
        <begin position="1"/>
        <end position="23"/>
    </location>
</feature>
<evidence type="ECO:0000313" key="3">
    <source>
        <dbReference type="Proteomes" id="UP000710385"/>
    </source>
</evidence>
<dbReference type="EMBL" id="JABTTY010000001">
    <property type="protein sequence ID" value="MBE7525282.1"/>
    <property type="molecule type" value="Genomic_DNA"/>
</dbReference>
<organism evidence="2 3">
    <name type="scientific">candidate division WWE3 bacterium</name>
    <dbReference type="NCBI Taxonomy" id="2053526"/>
    <lineage>
        <taxon>Bacteria</taxon>
        <taxon>Katanobacteria</taxon>
    </lineage>
</organism>
<name>A0A928TQB1_UNCKA</name>
<comment type="caution">
    <text evidence="2">The sequence shown here is derived from an EMBL/GenBank/DDBJ whole genome shotgun (WGS) entry which is preliminary data.</text>
</comment>
<accession>A0A928TQB1</accession>
<proteinExistence type="predicted"/>
<dbReference type="Proteomes" id="UP000710385">
    <property type="component" value="Unassembled WGS sequence"/>
</dbReference>
<protein>
    <submittedName>
        <fullName evidence="2">Uncharacterized protein</fullName>
    </submittedName>
</protein>
<evidence type="ECO:0000313" key="2">
    <source>
        <dbReference type="EMBL" id="MBE7525282.1"/>
    </source>
</evidence>
<evidence type="ECO:0000256" key="1">
    <source>
        <dbReference type="SAM" id="MobiDB-lite"/>
    </source>
</evidence>
<sequence>MANPAIEENDPKQEQIPAPQERGMETVAELRSFAGARKADMRRRTLEAINRGKQALEMPTLPAEARQALTSIGREMEVLERQAEQEMEHIVETPISVAEEAVPAVPSVPEQAASEAQEQREQVDPALERLNRDLELAETVTKLEQGGELIEQERRQLAGMLEHRGWHKLFNQVRPGQAVIATLAPSGDAFSIKNFNDNLFGMQRTDDIIIERRNILSNSLKEAGLEELSQSFKDGYFTLPADQVDTEEKRRAVMERLAGVMTKANADITAFIASVAEREVAMPGNARREALRAFQEELKTSGGYRGSFGMALAGEAAGEGDYTYIEKAVGDALKGAKLGREHPSYGQEFTAASPERILEFARELREALSEKKEIVDANGRSFVIFEMLADGTKQLNLDVIRDVRKGKFKPLNADQAETLRDIRDYMERINILDVLKPYTHEELSGSPVYGTDETLSAQVTETNTLVDKLRAGGALAPEDRERIAGRIKQEGKDRTCTSSIEFHSRALDIPNCTYLNMDVLDVGPKLLQEFDRLLQQVERGDMSFAEASLIAGDETTRNMREFRAKITEAYRNLTGGETPLMLVGGDEAAIAMDSSLVDDAFLMELRRATNSRVVETVVAGSERRSSGDDTQIRREHLAAQKLAEQGSELAKNIESGVRNLRLAIADLPSEEQAPFLAQVNGLNIRQFAVKQRKEAQGFDLIVEDPANPRATMTVDADRVLASIDDLRRIVSQAVGERRAALLAELSPRYPNIDASNIARVIRMKNMSAPEEYQAFLDAMK</sequence>